<dbReference type="STRING" id="714943.Mucpa_6042"/>
<dbReference type="OrthoDB" id="9809324at2"/>
<dbReference type="PANTHER" id="PTHR40396:SF1">
    <property type="entry name" value="ATPASE AAA-TYPE CORE DOMAIN-CONTAINING PROTEIN"/>
    <property type="match status" value="1"/>
</dbReference>
<dbReference type="GO" id="GO:0016887">
    <property type="term" value="F:ATP hydrolysis activity"/>
    <property type="evidence" value="ECO:0007669"/>
    <property type="project" value="InterPro"/>
</dbReference>
<proteinExistence type="predicted"/>
<dbReference type="GO" id="GO:0005524">
    <property type="term" value="F:ATP binding"/>
    <property type="evidence" value="ECO:0007669"/>
    <property type="project" value="UniProtKB-KW"/>
</dbReference>
<reference evidence="2" key="1">
    <citation type="submission" date="2011-09" db="EMBL/GenBank/DDBJ databases">
        <title>The permanent draft genome of Mucilaginibacter paludis DSM 18603.</title>
        <authorList>
            <consortium name="US DOE Joint Genome Institute (JGI-PGF)"/>
            <person name="Lucas S."/>
            <person name="Han J."/>
            <person name="Lapidus A."/>
            <person name="Bruce D."/>
            <person name="Goodwin L."/>
            <person name="Pitluck S."/>
            <person name="Peters L."/>
            <person name="Kyrpides N."/>
            <person name="Mavromatis K."/>
            <person name="Ivanova N."/>
            <person name="Mikhailova N."/>
            <person name="Held B."/>
            <person name="Detter J.C."/>
            <person name="Tapia R."/>
            <person name="Han C."/>
            <person name="Land M."/>
            <person name="Hauser L."/>
            <person name="Markowitz V."/>
            <person name="Cheng J.-F."/>
            <person name="Hugenholtz P."/>
            <person name="Woyke T."/>
            <person name="Wu D."/>
            <person name="Tindall B."/>
            <person name="Brambilla E."/>
            <person name="Klenk H.-P."/>
            <person name="Eisen J.A."/>
        </authorList>
    </citation>
    <scope>NUCLEOTIDE SEQUENCE [LARGE SCALE GENOMIC DNA]</scope>
    <source>
        <strain evidence="2">DSM 18603</strain>
    </source>
</reference>
<dbReference type="HOGENOM" id="CLU_046693_2_0_10"/>
<evidence type="ECO:0000259" key="1">
    <source>
        <dbReference type="Pfam" id="PF13304"/>
    </source>
</evidence>
<dbReference type="eggNOG" id="COG1106">
    <property type="taxonomic scope" value="Bacteria"/>
</dbReference>
<feature type="domain" description="ATPase AAA-type core" evidence="1">
    <location>
        <begin position="49"/>
        <end position="374"/>
    </location>
</feature>
<name>H1YCA9_9SPHI</name>
<organism evidence="2 3">
    <name type="scientific">Mucilaginibacter paludis DSM 18603</name>
    <dbReference type="NCBI Taxonomy" id="714943"/>
    <lineage>
        <taxon>Bacteria</taxon>
        <taxon>Pseudomonadati</taxon>
        <taxon>Bacteroidota</taxon>
        <taxon>Sphingobacteriia</taxon>
        <taxon>Sphingobacteriales</taxon>
        <taxon>Sphingobacteriaceae</taxon>
        <taxon>Mucilaginibacter</taxon>
    </lineage>
</organism>
<gene>
    <name evidence="2" type="ORF">Mucpa_6042</name>
</gene>
<dbReference type="Gene3D" id="3.40.50.300">
    <property type="entry name" value="P-loop containing nucleotide triphosphate hydrolases"/>
    <property type="match status" value="1"/>
</dbReference>
<dbReference type="InterPro" id="IPR003959">
    <property type="entry name" value="ATPase_AAA_core"/>
</dbReference>
<dbReference type="RefSeq" id="WP_008511625.1">
    <property type="nucleotide sequence ID" value="NZ_CM001403.1"/>
</dbReference>
<dbReference type="Pfam" id="PF13304">
    <property type="entry name" value="AAA_21"/>
    <property type="match status" value="1"/>
</dbReference>
<accession>H1YCA9</accession>
<dbReference type="EMBL" id="CM001403">
    <property type="protein sequence ID" value="EHQ30100.1"/>
    <property type="molecule type" value="Genomic_DNA"/>
</dbReference>
<dbReference type="InterPro" id="IPR027417">
    <property type="entry name" value="P-loop_NTPase"/>
</dbReference>
<sequence length="443" mass="50773">MIIYFSASNFRSIKDTVTLSFEPEKAQDLDQYYLVEPIEGLKLLKLGLIYGPNGSGKTNLLKALNFLRRLVIEPLEKKSELLDFSPFLFDDSTPVEDSVLEVAFVANGVKFLYNVSFNTNSITFESLHFYSPNKALVYKRTTDAEKRLSLIEFGNKIKIKKSHKETLEANTLWNNTVLGGFMKTNIESEELKNSVDWFQNVLKALITPKTNLLGYISDRLDAKKVDKKTVIELLKKADFKINDILIEKTDEPVPEQLLELMKVLSRDSTSAEDSIKKMEEEGKISRKQIYFEHVVINEGKEALYKLPYKDESQGTQRYYQFSGLLDIMLRQQTVFPIDELESSLHPDLVKHFLLIFLVNSKNSQLIATTHHRELLMEKDMLREDVIWFAQKQANGSMDLYSLSEFDSSVVRNTSSVFNAYKSGKLGAVPALSDYYLDINADEK</sequence>
<evidence type="ECO:0000313" key="3">
    <source>
        <dbReference type="Proteomes" id="UP000002774"/>
    </source>
</evidence>
<keyword evidence="3" id="KW-1185">Reference proteome</keyword>
<dbReference type="SUPFAM" id="SSF52540">
    <property type="entry name" value="P-loop containing nucleoside triphosphate hydrolases"/>
    <property type="match status" value="1"/>
</dbReference>
<dbReference type="AlphaFoldDB" id="H1YCA9"/>
<evidence type="ECO:0000313" key="2">
    <source>
        <dbReference type="EMBL" id="EHQ30100.1"/>
    </source>
</evidence>
<keyword evidence="2" id="KW-0547">Nucleotide-binding</keyword>
<dbReference type="PANTHER" id="PTHR40396">
    <property type="entry name" value="ATPASE-LIKE PROTEIN"/>
    <property type="match status" value="1"/>
</dbReference>
<dbReference type="Proteomes" id="UP000002774">
    <property type="component" value="Chromosome"/>
</dbReference>
<keyword evidence="2" id="KW-0067">ATP-binding</keyword>
<protein>
    <submittedName>
        <fullName evidence="2">ATP-binding protein</fullName>
    </submittedName>
</protein>